<feature type="transmembrane region" description="Helical" evidence="4">
    <location>
        <begin position="103"/>
        <end position="120"/>
    </location>
</feature>
<proteinExistence type="predicted"/>
<dbReference type="PANTHER" id="PTHR24421">
    <property type="entry name" value="NITRATE/NITRITE SENSOR PROTEIN NARX-RELATED"/>
    <property type="match status" value="1"/>
</dbReference>
<feature type="transmembrane region" description="Helical" evidence="4">
    <location>
        <begin position="481"/>
        <end position="502"/>
    </location>
</feature>
<evidence type="ECO:0000259" key="5">
    <source>
        <dbReference type="Pfam" id="PF02518"/>
    </source>
</evidence>
<keyword evidence="7" id="KW-1185">Reference proteome</keyword>
<evidence type="ECO:0000313" key="7">
    <source>
        <dbReference type="Proteomes" id="UP000243799"/>
    </source>
</evidence>
<dbReference type="SUPFAM" id="SSF55874">
    <property type="entry name" value="ATPase domain of HSP90 chaperone/DNA topoisomerase II/histidine kinase"/>
    <property type="match status" value="1"/>
</dbReference>
<keyword evidence="4" id="KW-1133">Transmembrane helix</keyword>
<feature type="transmembrane region" description="Helical" evidence="4">
    <location>
        <begin position="70"/>
        <end position="91"/>
    </location>
</feature>
<dbReference type="AlphaFoldDB" id="A0A1I0VW78"/>
<evidence type="ECO:0000256" key="4">
    <source>
        <dbReference type="SAM" id="Phobius"/>
    </source>
</evidence>
<dbReference type="GO" id="GO:0016301">
    <property type="term" value="F:kinase activity"/>
    <property type="evidence" value="ECO:0007669"/>
    <property type="project" value="UniProtKB-KW"/>
</dbReference>
<evidence type="ECO:0000256" key="3">
    <source>
        <dbReference type="ARBA" id="ARBA00023012"/>
    </source>
</evidence>
<name>A0A1I0VW78_9PSEU</name>
<dbReference type="PANTHER" id="PTHR24421:SF61">
    <property type="entry name" value="OXYGEN SENSOR HISTIDINE KINASE NREB"/>
    <property type="match status" value="1"/>
</dbReference>
<evidence type="ECO:0000256" key="2">
    <source>
        <dbReference type="ARBA" id="ARBA00022777"/>
    </source>
</evidence>
<feature type="transmembrane region" description="Helical" evidence="4">
    <location>
        <begin position="537"/>
        <end position="555"/>
    </location>
</feature>
<protein>
    <submittedName>
        <fullName evidence="6">Signal transduction histidine kinase</fullName>
    </submittedName>
</protein>
<evidence type="ECO:0000256" key="1">
    <source>
        <dbReference type="ARBA" id="ARBA00022679"/>
    </source>
</evidence>
<feature type="transmembrane region" description="Helical" evidence="4">
    <location>
        <begin position="46"/>
        <end position="64"/>
    </location>
</feature>
<gene>
    <name evidence="6" type="ORF">SAMN05216266_101551</name>
</gene>
<dbReference type="InterPro" id="IPR036890">
    <property type="entry name" value="HATPase_C_sf"/>
</dbReference>
<accession>A0A1I0VW78</accession>
<feature type="transmembrane region" description="Helical" evidence="4">
    <location>
        <begin position="514"/>
        <end position="531"/>
    </location>
</feature>
<keyword evidence="2 6" id="KW-0418">Kinase</keyword>
<dbReference type="GO" id="GO:0000160">
    <property type="term" value="P:phosphorelay signal transduction system"/>
    <property type="evidence" value="ECO:0007669"/>
    <property type="project" value="UniProtKB-KW"/>
</dbReference>
<dbReference type="Pfam" id="PF02518">
    <property type="entry name" value="HATPase_c"/>
    <property type="match status" value="1"/>
</dbReference>
<feature type="transmembrane region" description="Helical" evidence="4">
    <location>
        <begin position="451"/>
        <end position="469"/>
    </location>
</feature>
<dbReference type="InterPro" id="IPR050482">
    <property type="entry name" value="Sensor_HK_TwoCompSys"/>
</dbReference>
<keyword evidence="1" id="KW-0808">Transferase</keyword>
<dbReference type="EMBL" id="FOKG01000001">
    <property type="protein sequence ID" value="SFA80689.1"/>
    <property type="molecule type" value="Genomic_DNA"/>
</dbReference>
<dbReference type="Gene3D" id="3.30.565.10">
    <property type="entry name" value="Histidine kinase-like ATPase, C-terminal domain"/>
    <property type="match status" value="1"/>
</dbReference>
<keyword evidence="4" id="KW-0472">Membrane</keyword>
<organism evidence="6 7">
    <name type="scientific">Amycolatopsis marina</name>
    <dbReference type="NCBI Taxonomy" id="490629"/>
    <lineage>
        <taxon>Bacteria</taxon>
        <taxon>Bacillati</taxon>
        <taxon>Actinomycetota</taxon>
        <taxon>Actinomycetes</taxon>
        <taxon>Pseudonocardiales</taxon>
        <taxon>Pseudonocardiaceae</taxon>
        <taxon>Amycolatopsis</taxon>
    </lineage>
</organism>
<dbReference type="Proteomes" id="UP000243799">
    <property type="component" value="Unassembled WGS sequence"/>
</dbReference>
<keyword evidence="4" id="KW-0812">Transmembrane</keyword>
<evidence type="ECO:0000313" key="6">
    <source>
        <dbReference type="EMBL" id="SFA80689.1"/>
    </source>
</evidence>
<feature type="transmembrane region" description="Helical" evidence="4">
    <location>
        <begin position="184"/>
        <end position="201"/>
    </location>
</feature>
<feature type="transmembrane region" description="Helical" evidence="4">
    <location>
        <begin position="562"/>
        <end position="583"/>
    </location>
</feature>
<sequence length="820" mass="85972">MRAGGATLCAMRPGGYAANIRGVAESSDGPGASERLVASTLERYGVWLRSTVVCSCGALGVVASADGANIPSALALLVPAFLACGVHLYALRCPLPLTPQTTLWILWTLDAAVLVLTGLSQPVLGGHGADVMVAAIIGNCVITFQHEWATRPVAGAALAVTGTAACALGDILSSPVHSPELADLVRILVLAGLSRAAYLVVRARARAADRSAALRAAARREAEVAAARRATEREYLATLHDTASATLLMVSQGDARDWSWLPQRARQDLQALSAVPGFEMGRVDLAELLRCVPVGPWGEGQDAVQLKTHIDGPLAIPSGPGLAIFNGVREAVTNVSRHAGVREAELRAWPEGDGVVVELSDAGCGFHPESVPARRRGVSGSVIGRMHAVGGSATVISRPGTGTRVRWRWHAKASPPSTGHEAQAADVPQSARARAHIAVVRLVRRQLLHGAQLAALLICLLSQFVFSLQQITAHQSVYQPAWAQTAAFVCLAAVALIGGGCLLRGGQIPPRVRAWSLGSVLTVSAVCAFTLSPERLAGPADWAFGLVGWYVLFLLADQPVRVFAGFLGAHLGLNAIAVFLSGAPTAAESAVMGIAAITNCGLQLSVGVLLTRLLHSTAPAAGIEAALEEELRTRERIREDMQRDHKERYRALTATTVPLLMGLGHGVLSPHDEEVRLRCGVEAARMRRLFAESDAVADPLLNELRACAEVAEHQGVTVSLAVRGQPSAVPVGVRRELIDPVAVTLGHTRSTARVTVVWTSRAVRVSVVGVDCADGRATGEAAPHGRATDGMVSVVRTTRGGSVWVEANWSKPAASGSCLT</sequence>
<feature type="domain" description="Histidine kinase/HSP90-like ATPase" evidence="5">
    <location>
        <begin position="328"/>
        <end position="410"/>
    </location>
</feature>
<dbReference type="InterPro" id="IPR003594">
    <property type="entry name" value="HATPase_dom"/>
</dbReference>
<dbReference type="STRING" id="490629.SAMN05216266_101551"/>
<reference evidence="7" key="1">
    <citation type="submission" date="2016-10" db="EMBL/GenBank/DDBJ databases">
        <authorList>
            <person name="Varghese N."/>
            <person name="Submissions S."/>
        </authorList>
    </citation>
    <scope>NUCLEOTIDE SEQUENCE [LARGE SCALE GENOMIC DNA]</scope>
    <source>
        <strain evidence="7">CGMCC 4.3568</strain>
    </source>
</reference>
<keyword evidence="3" id="KW-0902">Two-component regulatory system</keyword>